<sequence>MIDPDFGVLGAKQFDDFGHGRDRCLLVRIEGRHAHVPEVLPVVRDVAAQQHGAAPRQPYNQRAMPWSMARREDHAHGAVSEDVVVTIDDLVRPLLQHLVVRQRVAELVRLRSEHRLKLGSLSDPFCVFEQIDISDVIEMGMGQDDRADIAGPHADFIQLVGDGTTHDAAYAMRDDPSSGYFTSASSIPVSQISHSP</sequence>
<evidence type="ECO:0000313" key="2">
    <source>
        <dbReference type="Proteomes" id="UP000051936"/>
    </source>
</evidence>
<keyword evidence="2" id="KW-1185">Reference proteome</keyword>
<evidence type="ECO:0000313" key="1">
    <source>
        <dbReference type="EMBL" id="KRQ06962.1"/>
    </source>
</evidence>
<proteinExistence type="predicted"/>
<dbReference type="AlphaFoldDB" id="A0A0R3DIG4"/>
<dbReference type="Proteomes" id="UP000051936">
    <property type="component" value="Unassembled WGS sequence"/>
</dbReference>
<comment type="caution">
    <text evidence="1">The sequence shown here is derived from an EMBL/GenBank/DDBJ whole genome shotgun (WGS) entry which is preliminary data.</text>
</comment>
<organism evidence="1 2">
    <name type="scientific">Bradyrhizobium manausense</name>
    <dbReference type="NCBI Taxonomy" id="989370"/>
    <lineage>
        <taxon>Bacteria</taxon>
        <taxon>Pseudomonadati</taxon>
        <taxon>Pseudomonadota</taxon>
        <taxon>Alphaproteobacteria</taxon>
        <taxon>Hyphomicrobiales</taxon>
        <taxon>Nitrobacteraceae</taxon>
        <taxon>Bradyrhizobium</taxon>
    </lineage>
</organism>
<name>A0A0R3DIG4_9BRAD</name>
<gene>
    <name evidence="1" type="ORF">AOQ71_24975</name>
</gene>
<dbReference type="EMBL" id="LJYG01000100">
    <property type="protein sequence ID" value="KRQ06962.1"/>
    <property type="molecule type" value="Genomic_DNA"/>
</dbReference>
<accession>A0A0R3DIG4</accession>
<protein>
    <submittedName>
        <fullName evidence="1">Uncharacterized protein</fullName>
    </submittedName>
</protein>
<dbReference type="STRING" id="989370.AOQ71_24975"/>
<reference evidence="1 2" key="1">
    <citation type="submission" date="2015-09" db="EMBL/GenBank/DDBJ databases">
        <title>Draft Genome Sequence of Bradyrhizobium manausense Strain BR 3351T, a Novel Symbiotic Nitrogen-Fixing Alphaproteobacterium Isolated from Brazilian Amazon Rain Forest.</title>
        <authorList>
            <person name="De Araujo J.L."/>
            <person name="Zilli J.E."/>
        </authorList>
    </citation>
    <scope>NUCLEOTIDE SEQUENCE [LARGE SCALE GENOMIC DNA]</scope>
    <source>
        <strain evidence="1 2">BR3351</strain>
    </source>
</reference>